<gene>
    <name evidence="4" type="ORF">TELCIR_15475</name>
</gene>
<name>A0A2G9TYC2_TELCI</name>
<dbReference type="PANTHER" id="PTHR10340:SF57">
    <property type="entry name" value="METALLOPHOS DOMAIN-CONTAINING PROTEIN"/>
    <property type="match status" value="1"/>
</dbReference>
<dbReference type="OrthoDB" id="348678at2759"/>
<reference evidence="4 5" key="1">
    <citation type="submission" date="2015-09" db="EMBL/GenBank/DDBJ databases">
        <title>Draft genome of the parasitic nematode Teladorsagia circumcincta isolate WARC Sus (inbred).</title>
        <authorList>
            <person name="Mitreva M."/>
        </authorList>
    </citation>
    <scope>NUCLEOTIDE SEQUENCE [LARGE SCALE GENOMIC DNA]</scope>
    <source>
        <strain evidence="4 5">S</strain>
    </source>
</reference>
<keyword evidence="1" id="KW-0378">Hydrolase</keyword>
<dbReference type="PANTHER" id="PTHR10340">
    <property type="entry name" value="SPHINGOMYELIN PHOSPHODIESTERASE"/>
    <property type="match status" value="1"/>
</dbReference>
<dbReference type="Proteomes" id="UP000230423">
    <property type="component" value="Unassembled WGS sequence"/>
</dbReference>
<keyword evidence="2" id="KW-0325">Glycoprotein</keyword>
<evidence type="ECO:0000259" key="3">
    <source>
        <dbReference type="Pfam" id="PF19272"/>
    </source>
</evidence>
<proteinExistence type="predicted"/>
<evidence type="ECO:0000256" key="2">
    <source>
        <dbReference type="ARBA" id="ARBA00023180"/>
    </source>
</evidence>
<protein>
    <recommendedName>
        <fullName evidence="3">Sphingomyelin phosphodiesterase C-terminal domain-containing protein</fullName>
    </recommendedName>
</protein>
<accession>A0A2G9TYC2</accession>
<organism evidence="4 5">
    <name type="scientific">Teladorsagia circumcincta</name>
    <name type="common">Brown stomach worm</name>
    <name type="synonym">Ostertagia circumcincta</name>
    <dbReference type="NCBI Taxonomy" id="45464"/>
    <lineage>
        <taxon>Eukaryota</taxon>
        <taxon>Metazoa</taxon>
        <taxon>Ecdysozoa</taxon>
        <taxon>Nematoda</taxon>
        <taxon>Chromadorea</taxon>
        <taxon>Rhabditida</taxon>
        <taxon>Rhabditina</taxon>
        <taxon>Rhabditomorpha</taxon>
        <taxon>Strongyloidea</taxon>
        <taxon>Trichostrongylidae</taxon>
        <taxon>Teladorsagia</taxon>
    </lineage>
</organism>
<keyword evidence="5" id="KW-1185">Reference proteome</keyword>
<dbReference type="EMBL" id="KZ351469">
    <property type="protein sequence ID" value="PIO62945.1"/>
    <property type="molecule type" value="Genomic_DNA"/>
</dbReference>
<dbReference type="Pfam" id="PF19272">
    <property type="entry name" value="ASMase_C"/>
    <property type="match status" value="1"/>
</dbReference>
<dbReference type="InterPro" id="IPR045473">
    <property type="entry name" value="ASM_C"/>
</dbReference>
<sequence>MSLVTTIAFKDSNGSSVQFALMTPAVTPWFSSLEGAGANNPAFRIYFTDDNGVINDFETYYVNLTALNNDGNETQFVKEYSFKEVYGITGTINVEAMDGIVDRLKNDTEFFQKYIEYNSVLWDPKLPEGRFRDAQLCSIEFADYPRYYACMGHHGSSAYSHRILAPIVLIFSFFRILW</sequence>
<dbReference type="AlphaFoldDB" id="A0A2G9TYC2"/>
<feature type="domain" description="Sphingomyelin phosphodiesterase C-terminal" evidence="3">
    <location>
        <begin position="17"/>
        <end position="153"/>
    </location>
</feature>
<dbReference type="GO" id="GO:0008081">
    <property type="term" value="F:phosphoric diester hydrolase activity"/>
    <property type="evidence" value="ECO:0007669"/>
    <property type="project" value="TreeGrafter"/>
</dbReference>
<dbReference type="GO" id="GO:0005615">
    <property type="term" value="C:extracellular space"/>
    <property type="evidence" value="ECO:0007669"/>
    <property type="project" value="TreeGrafter"/>
</dbReference>
<evidence type="ECO:0000313" key="4">
    <source>
        <dbReference type="EMBL" id="PIO62945.1"/>
    </source>
</evidence>
<evidence type="ECO:0000256" key="1">
    <source>
        <dbReference type="ARBA" id="ARBA00022801"/>
    </source>
</evidence>
<evidence type="ECO:0000313" key="5">
    <source>
        <dbReference type="Proteomes" id="UP000230423"/>
    </source>
</evidence>